<dbReference type="EMBL" id="JALKFT010000046">
    <property type="protein sequence ID" value="MCK9878818.1"/>
    <property type="molecule type" value="Genomic_DNA"/>
</dbReference>
<sequence length="188" mass="19464">MTGPQPTDRPPGADSSDPPGLVDRHDPAQPHAFARVVTAVRAGTAVRAVAAAAGVAVAGYGIAGLMAHPRATHPVHTLRWLLGGLLGHDVIVAPAAAVLGVILSRIVAHPYRAVIQVASFVSASVALVSFPLWSGRVGHPANPSVDPLPYGRNLLIVLAAIWTVAAAVMLRRAVRARRSTGRPGRSPR</sequence>
<name>A0ABT0K4X9_9ACTN</name>
<feature type="transmembrane region" description="Helical" evidence="2">
    <location>
        <begin position="153"/>
        <end position="170"/>
    </location>
</feature>
<feature type="transmembrane region" description="Helical" evidence="2">
    <location>
        <begin position="114"/>
        <end position="133"/>
    </location>
</feature>
<dbReference type="RefSeq" id="WP_248826885.1">
    <property type="nucleotide sequence ID" value="NZ_JALKFT010000046.1"/>
</dbReference>
<keyword evidence="2" id="KW-0812">Transmembrane</keyword>
<organism evidence="3 4">
    <name type="scientific">Frankia umida</name>
    <dbReference type="NCBI Taxonomy" id="573489"/>
    <lineage>
        <taxon>Bacteria</taxon>
        <taxon>Bacillati</taxon>
        <taxon>Actinomycetota</taxon>
        <taxon>Actinomycetes</taxon>
        <taxon>Frankiales</taxon>
        <taxon>Frankiaceae</taxon>
        <taxon>Frankia</taxon>
    </lineage>
</organism>
<keyword evidence="4" id="KW-1185">Reference proteome</keyword>
<evidence type="ECO:0000256" key="2">
    <source>
        <dbReference type="SAM" id="Phobius"/>
    </source>
</evidence>
<accession>A0ABT0K4X9</accession>
<feature type="transmembrane region" description="Helical" evidence="2">
    <location>
        <begin position="45"/>
        <end position="68"/>
    </location>
</feature>
<protein>
    <recommendedName>
        <fullName evidence="5">Integral membrane protein</fullName>
    </recommendedName>
</protein>
<evidence type="ECO:0000313" key="4">
    <source>
        <dbReference type="Proteomes" id="UP001201873"/>
    </source>
</evidence>
<feature type="transmembrane region" description="Helical" evidence="2">
    <location>
        <begin position="80"/>
        <end position="102"/>
    </location>
</feature>
<gene>
    <name evidence="3" type="ORF">MXD59_24155</name>
</gene>
<dbReference type="Proteomes" id="UP001201873">
    <property type="component" value="Unassembled WGS sequence"/>
</dbReference>
<feature type="region of interest" description="Disordered" evidence="1">
    <location>
        <begin position="1"/>
        <end position="27"/>
    </location>
</feature>
<keyword evidence="2" id="KW-1133">Transmembrane helix</keyword>
<reference evidence="3 4" key="1">
    <citation type="submission" date="2022-04" db="EMBL/GenBank/DDBJ databases">
        <title>Genome diversity in the genus Frankia.</title>
        <authorList>
            <person name="Carlos-Shanley C."/>
            <person name="Hahn D."/>
        </authorList>
    </citation>
    <scope>NUCLEOTIDE SEQUENCE [LARGE SCALE GENOMIC DNA]</scope>
    <source>
        <strain evidence="3 4">Ag45/Mut15</strain>
    </source>
</reference>
<comment type="caution">
    <text evidence="3">The sequence shown here is derived from an EMBL/GenBank/DDBJ whole genome shotgun (WGS) entry which is preliminary data.</text>
</comment>
<evidence type="ECO:0000313" key="3">
    <source>
        <dbReference type="EMBL" id="MCK9878818.1"/>
    </source>
</evidence>
<evidence type="ECO:0008006" key="5">
    <source>
        <dbReference type="Google" id="ProtNLM"/>
    </source>
</evidence>
<keyword evidence="2" id="KW-0472">Membrane</keyword>
<proteinExistence type="predicted"/>
<evidence type="ECO:0000256" key="1">
    <source>
        <dbReference type="SAM" id="MobiDB-lite"/>
    </source>
</evidence>